<dbReference type="GO" id="GO:0032259">
    <property type="term" value="P:methylation"/>
    <property type="evidence" value="ECO:0007669"/>
    <property type="project" value="UniProtKB-KW"/>
</dbReference>
<organism evidence="2 3">
    <name type="scientific">Panacibacter microcysteis</name>
    <dbReference type="NCBI Taxonomy" id="2793269"/>
    <lineage>
        <taxon>Bacteria</taxon>
        <taxon>Pseudomonadati</taxon>
        <taxon>Bacteroidota</taxon>
        <taxon>Chitinophagia</taxon>
        <taxon>Chitinophagales</taxon>
        <taxon>Chitinophagaceae</taxon>
        <taxon>Panacibacter</taxon>
    </lineage>
</organism>
<keyword evidence="3" id="KW-1185">Reference proteome</keyword>
<dbReference type="EMBL" id="JADWYR010000002">
    <property type="protein sequence ID" value="MBG9377572.1"/>
    <property type="molecule type" value="Genomic_DNA"/>
</dbReference>
<gene>
    <name evidence="2" type="ORF">I5907_15110</name>
</gene>
<evidence type="ECO:0000313" key="3">
    <source>
        <dbReference type="Proteomes" id="UP000628448"/>
    </source>
</evidence>
<dbReference type="AlphaFoldDB" id="A0A931E2U8"/>
<dbReference type="Proteomes" id="UP000628448">
    <property type="component" value="Unassembled WGS sequence"/>
</dbReference>
<dbReference type="Gene3D" id="3.40.50.150">
    <property type="entry name" value="Vaccinia Virus protein VP39"/>
    <property type="match status" value="1"/>
</dbReference>
<dbReference type="CDD" id="cd02440">
    <property type="entry name" value="AdoMet_MTases"/>
    <property type="match status" value="1"/>
</dbReference>
<keyword evidence="2" id="KW-0808">Transferase</keyword>
<name>A0A931E2U8_9BACT</name>
<dbReference type="SUPFAM" id="SSF53335">
    <property type="entry name" value="S-adenosyl-L-methionine-dependent methyltransferases"/>
    <property type="match status" value="1"/>
</dbReference>
<accession>A0A931E2U8</accession>
<sequence>MNLNKRIYKNELLDGDDIPFADIKQNMQELNTINTLLGGHTITIDGLRKLAAHKRQITVCEIGCGGGDNLAAIAKALPHASAGFIGIDVKKECIDFAKAKNQSNFTAEWITSDYRHVQFDQKPDIIFSSLFCHHFTEDQLVQQLRWMHDNSRIGFFINDLERNTIAYHSIKLLTKFFSKSYLVKNDAPLSVARGFKKSEWINIFKRAGLAHYSIAWKWAFRYLILYKHES</sequence>
<dbReference type="Pfam" id="PF13649">
    <property type="entry name" value="Methyltransf_25"/>
    <property type="match status" value="1"/>
</dbReference>
<proteinExistence type="predicted"/>
<reference evidence="2" key="1">
    <citation type="submission" date="2020-11" db="EMBL/GenBank/DDBJ databases">
        <title>Bacterial whole genome sequence for Panacibacter sp. DH6.</title>
        <authorList>
            <person name="Le V."/>
            <person name="Ko S."/>
            <person name="Ahn C.-Y."/>
            <person name="Oh H.-M."/>
        </authorList>
    </citation>
    <scope>NUCLEOTIDE SEQUENCE</scope>
    <source>
        <strain evidence="2">DH6</strain>
    </source>
</reference>
<evidence type="ECO:0000259" key="1">
    <source>
        <dbReference type="Pfam" id="PF13649"/>
    </source>
</evidence>
<dbReference type="RefSeq" id="WP_196991651.1">
    <property type="nucleotide sequence ID" value="NZ_JADWYR010000002.1"/>
</dbReference>
<feature type="domain" description="Methyltransferase" evidence="1">
    <location>
        <begin position="59"/>
        <end position="148"/>
    </location>
</feature>
<comment type="caution">
    <text evidence="2">The sequence shown here is derived from an EMBL/GenBank/DDBJ whole genome shotgun (WGS) entry which is preliminary data.</text>
</comment>
<dbReference type="InterPro" id="IPR029063">
    <property type="entry name" value="SAM-dependent_MTases_sf"/>
</dbReference>
<protein>
    <submittedName>
        <fullName evidence="2">Methyltransferase domain-containing protein</fullName>
    </submittedName>
</protein>
<evidence type="ECO:0000313" key="2">
    <source>
        <dbReference type="EMBL" id="MBG9377572.1"/>
    </source>
</evidence>
<dbReference type="InterPro" id="IPR041698">
    <property type="entry name" value="Methyltransf_25"/>
</dbReference>
<dbReference type="GO" id="GO:0008168">
    <property type="term" value="F:methyltransferase activity"/>
    <property type="evidence" value="ECO:0007669"/>
    <property type="project" value="UniProtKB-KW"/>
</dbReference>
<keyword evidence="2" id="KW-0489">Methyltransferase</keyword>